<dbReference type="AlphaFoldDB" id="A0A7W9NJ93"/>
<proteinExistence type="predicted"/>
<dbReference type="EMBL" id="JACHIR010000001">
    <property type="protein sequence ID" value="MBB5894725.1"/>
    <property type="molecule type" value="Genomic_DNA"/>
</dbReference>
<dbReference type="RefSeq" id="WP_184866608.1">
    <property type="nucleotide sequence ID" value="NZ_BAAAWY010000019.1"/>
</dbReference>
<reference evidence="1 2" key="1">
    <citation type="submission" date="2020-08" db="EMBL/GenBank/DDBJ databases">
        <title>Sequencing the genomes of 1000 actinobacteria strains.</title>
        <authorList>
            <person name="Klenk H.-P."/>
        </authorList>
    </citation>
    <scope>NUCLEOTIDE SEQUENCE [LARGE SCALE GENOMIC DNA]</scope>
    <source>
        <strain evidence="1 2">DSM 43851</strain>
    </source>
</reference>
<dbReference type="SUPFAM" id="SSF89360">
    <property type="entry name" value="HesB-like domain"/>
    <property type="match status" value="1"/>
</dbReference>
<dbReference type="Proteomes" id="UP000585638">
    <property type="component" value="Unassembled WGS sequence"/>
</dbReference>
<dbReference type="InterPro" id="IPR035903">
    <property type="entry name" value="HesB-like_dom_sf"/>
</dbReference>
<evidence type="ECO:0000313" key="1">
    <source>
        <dbReference type="EMBL" id="MBB5894725.1"/>
    </source>
</evidence>
<comment type="caution">
    <text evidence="1">The sequence shown here is derived from an EMBL/GenBank/DDBJ whole genome shotgun (WGS) entry which is preliminary data.</text>
</comment>
<protein>
    <submittedName>
        <fullName evidence="1">Fe-S cluster assembly iron-binding protein IscA</fullName>
    </submittedName>
</protein>
<sequence length="97" mass="10151">MLTLTPTAVEVVRSLTSDDGVPEGTGLRIANQNGRLALALAPQPDDADRVIAGEGARLFLDDSAAAYLDDKILDANVDDQGNPTFTLATQQPPTATM</sequence>
<gene>
    <name evidence="1" type="ORF">BJ998_005921</name>
</gene>
<dbReference type="Gene3D" id="2.60.300.12">
    <property type="entry name" value="HesB-like domain"/>
    <property type="match status" value="1"/>
</dbReference>
<keyword evidence="2" id="KW-1185">Reference proteome</keyword>
<organism evidence="1 2">
    <name type="scientific">Kutzneria kofuensis</name>
    <dbReference type="NCBI Taxonomy" id="103725"/>
    <lineage>
        <taxon>Bacteria</taxon>
        <taxon>Bacillati</taxon>
        <taxon>Actinomycetota</taxon>
        <taxon>Actinomycetes</taxon>
        <taxon>Pseudonocardiales</taxon>
        <taxon>Pseudonocardiaceae</taxon>
        <taxon>Kutzneria</taxon>
    </lineage>
</organism>
<evidence type="ECO:0000313" key="2">
    <source>
        <dbReference type="Proteomes" id="UP000585638"/>
    </source>
</evidence>
<name>A0A7W9NJ93_9PSEU</name>
<accession>A0A7W9NJ93</accession>